<reference evidence="3" key="1">
    <citation type="submission" date="2023-03" db="EMBL/GenBank/DDBJ databases">
        <title>Massive genome expansion in bonnet fungi (Mycena s.s.) driven by repeated elements and novel gene families across ecological guilds.</title>
        <authorList>
            <consortium name="Lawrence Berkeley National Laboratory"/>
            <person name="Harder C.B."/>
            <person name="Miyauchi S."/>
            <person name="Viragh M."/>
            <person name="Kuo A."/>
            <person name="Thoen E."/>
            <person name="Andreopoulos B."/>
            <person name="Lu D."/>
            <person name="Skrede I."/>
            <person name="Drula E."/>
            <person name="Henrissat B."/>
            <person name="Morin E."/>
            <person name="Kohler A."/>
            <person name="Barry K."/>
            <person name="LaButti K."/>
            <person name="Morin E."/>
            <person name="Salamov A."/>
            <person name="Lipzen A."/>
            <person name="Mereny Z."/>
            <person name="Hegedus B."/>
            <person name="Baldrian P."/>
            <person name="Stursova M."/>
            <person name="Weitz H."/>
            <person name="Taylor A."/>
            <person name="Grigoriev I.V."/>
            <person name="Nagy L.G."/>
            <person name="Martin F."/>
            <person name="Kauserud H."/>
        </authorList>
    </citation>
    <scope>NUCLEOTIDE SEQUENCE</scope>
    <source>
        <strain evidence="3">CBHHK067</strain>
    </source>
</reference>
<protein>
    <recommendedName>
        <fullName evidence="2">PH domain-containing protein</fullName>
    </recommendedName>
</protein>
<feature type="compositionally biased region" description="Basic and acidic residues" evidence="1">
    <location>
        <begin position="60"/>
        <end position="78"/>
    </location>
</feature>
<dbReference type="SUPFAM" id="SSF50729">
    <property type="entry name" value="PH domain-like"/>
    <property type="match status" value="1"/>
</dbReference>
<dbReference type="InterPro" id="IPR029071">
    <property type="entry name" value="Ubiquitin-like_domsf"/>
</dbReference>
<accession>A0AAD7DDI1</accession>
<dbReference type="Proteomes" id="UP001221757">
    <property type="component" value="Unassembled WGS sequence"/>
</dbReference>
<dbReference type="InterPro" id="IPR001849">
    <property type="entry name" value="PH_domain"/>
</dbReference>
<evidence type="ECO:0000259" key="2">
    <source>
        <dbReference type="PROSITE" id="PS50003"/>
    </source>
</evidence>
<dbReference type="SUPFAM" id="SSF54236">
    <property type="entry name" value="Ubiquitin-like"/>
    <property type="match status" value="1"/>
</dbReference>
<name>A0AAD7DDI1_MYCRO</name>
<keyword evidence="4" id="KW-1185">Reference proteome</keyword>
<feature type="region of interest" description="Disordered" evidence="1">
    <location>
        <begin position="391"/>
        <end position="417"/>
    </location>
</feature>
<gene>
    <name evidence="3" type="ORF">B0H17DRAFT_1067026</name>
</gene>
<organism evidence="3 4">
    <name type="scientific">Mycena rosella</name>
    <name type="common">Pink bonnet</name>
    <name type="synonym">Agaricus rosellus</name>
    <dbReference type="NCBI Taxonomy" id="1033263"/>
    <lineage>
        <taxon>Eukaryota</taxon>
        <taxon>Fungi</taxon>
        <taxon>Dikarya</taxon>
        <taxon>Basidiomycota</taxon>
        <taxon>Agaricomycotina</taxon>
        <taxon>Agaricomycetes</taxon>
        <taxon>Agaricomycetidae</taxon>
        <taxon>Agaricales</taxon>
        <taxon>Marasmiineae</taxon>
        <taxon>Mycenaceae</taxon>
        <taxon>Mycena</taxon>
    </lineage>
</organism>
<evidence type="ECO:0000256" key="1">
    <source>
        <dbReference type="SAM" id="MobiDB-lite"/>
    </source>
</evidence>
<feature type="region of interest" description="Disordered" evidence="1">
    <location>
        <begin position="1"/>
        <end position="143"/>
    </location>
</feature>
<feature type="compositionally biased region" description="Basic and acidic residues" evidence="1">
    <location>
        <begin position="85"/>
        <end position="98"/>
    </location>
</feature>
<proteinExistence type="predicted"/>
<dbReference type="Gene3D" id="3.10.20.90">
    <property type="entry name" value="Phosphatidylinositol 3-kinase Catalytic Subunit, Chain A, domain 1"/>
    <property type="match status" value="1"/>
</dbReference>
<dbReference type="PANTHER" id="PTHR38700:SF1">
    <property type="entry name" value="PH DOMAIN-CONTAINING PROTEIN"/>
    <property type="match status" value="1"/>
</dbReference>
<comment type="caution">
    <text evidence="3">The sequence shown here is derived from an EMBL/GenBank/DDBJ whole genome shotgun (WGS) entry which is preliminary data.</text>
</comment>
<feature type="compositionally biased region" description="Polar residues" evidence="1">
    <location>
        <begin position="407"/>
        <end position="417"/>
    </location>
</feature>
<sequence>MARSLHRPLTAGATPPGDVLLPEERVRRSTTTRRPAADTSARNDMLLPEERVRRSTTTRRAPDDSTRDDTPLPEERVRRSTTTRRAPDDARARAHSSDPHSNGKSRALTMPAFLSDAPPTPSSPAPAPSKLTKAPPPRASGDIPPMRVSADGFATPPQAHKHVASKSGGTLTRVFIGDMQRFNMVDIGPATSAKDVLALVEEQGSLKGWVGTGGWMVWEIAQDFGMERPIRSFELLADVQASWNKDKMVNTFVIKLTPFAPILSRSNIPSSSPAFSGYVEWEIKRGKWTKRYLRLREHSLWLSKRESTKDEVFLCSLSNFDAYTVTRLHKAPKPFVFAIKSTDNLSFFEDTADYMHIFACNPKDGDKWVEKILLARSYVLQQERNVLFNPKPAGGNAAGGLSRAATRKTSGSAPQRTVPQPLLTVAPLLSTPDRNDVFAPGSLLHQ</sequence>
<dbReference type="PROSITE" id="PS50003">
    <property type="entry name" value="PH_DOMAIN"/>
    <property type="match status" value="1"/>
</dbReference>
<dbReference type="SMART" id="SM00233">
    <property type="entry name" value="PH"/>
    <property type="match status" value="1"/>
</dbReference>
<dbReference type="CDD" id="cd00821">
    <property type="entry name" value="PH"/>
    <property type="match status" value="1"/>
</dbReference>
<evidence type="ECO:0000313" key="3">
    <source>
        <dbReference type="EMBL" id="KAJ7689114.1"/>
    </source>
</evidence>
<feature type="compositionally biased region" description="Low complexity" evidence="1">
    <location>
        <begin position="32"/>
        <end position="42"/>
    </location>
</feature>
<dbReference type="PANTHER" id="PTHR38700">
    <property type="entry name" value="YALI0E22418P"/>
    <property type="match status" value="1"/>
</dbReference>
<dbReference type="EMBL" id="JARKIE010000074">
    <property type="protein sequence ID" value="KAJ7689114.1"/>
    <property type="molecule type" value="Genomic_DNA"/>
</dbReference>
<feature type="compositionally biased region" description="Pro residues" evidence="1">
    <location>
        <begin position="118"/>
        <end position="127"/>
    </location>
</feature>
<dbReference type="AlphaFoldDB" id="A0AAD7DDI1"/>
<dbReference type="Gene3D" id="2.30.29.30">
    <property type="entry name" value="Pleckstrin-homology domain (PH domain)/Phosphotyrosine-binding domain (PTB)"/>
    <property type="match status" value="1"/>
</dbReference>
<dbReference type="InterPro" id="IPR011993">
    <property type="entry name" value="PH-like_dom_sf"/>
</dbReference>
<evidence type="ECO:0000313" key="4">
    <source>
        <dbReference type="Proteomes" id="UP001221757"/>
    </source>
</evidence>
<feature type="domain" description="PH" evidence="2">
    <location>
        <begin position="272"/>
        <end position="377"/>
    </location>
</feature>